<reference evidence="2 3" key="1">
    <citation type="submission" date="2018-06" db="EMBL/GenBank/DDBJ databases">
        <authorList>
            <consortium name="Pathogen Informatics"/>
            <person name="Doyle S."/>
        </authorList>
    </citation>
    <scope>NUCLEOTIDE SEQUENCE [LARGE SCALE GENOMIC DNA]</scope>
    <source>
        <strain evidence="2 3">NCTC11535</strain>
    </source>
</reference>
<dbReference type="Pfam" id="PF01663">
    <property type="entry name" value="Phosphodiest"/>
    <property type="match status" value="1"/>
</dbReference>
<evidence type="ECO:0000256" key="1">
    <source>
        <dbReference type="SAM" id="MobiDB-lite"/>
    </source>
</evidence>
<gene>
    <name evidence="2" type="ORF">NCTC11535_00089</name>
</gene>
<dbReference type="SUPFAM" id="SSF53649">
    <property type="entry name" value="Alkaline phosphatase-like"/>
    <property type="match status" value="1"/>
</dbReference>
<keyword evidence="3" id="KW-1185">Reference proteome</keyword>
<dbReference type="InterPro" id="IPR017850">
    <property type="entry name" value="Alkaline_phosphatase_core_sf"/>
</dbReference>
<comment type="caution">
    <text evidence="2">The sequence shown here is derived from an EMBL/GenBank/DDBJ whole genome shotgun (WGS) entry which is preliminary data.</text>
</comment>
<protein>
    <submittedName>
        <fullName evidence="2">Predicted phosphoglycerate mutase, AP superfamily</fullName>
    </submittedName>
</protein>
<feature type="region of interest" description="Disordered" evidence="1">
    <location>
        <begin position="93"/>
        <end position="112"/>
    </location>
</feature>
<dbReference type="Proteomes" id="UP000250006">
    <property type="component" value="Unassembled WGS sequence"/>
</dbReference>
<dbReference type="Gene3D" id="3.40.720.10">
    <property type="entry name" value="Alkaline Phosphatase, subunit A"/>
    <property type="match status" value="1"/>
</dbReference>
<name>A0ABY1VK07_9ACTO</name>
<feature type="compositionally biased region" description="Polar residues" evidence="1">
    <location>
        <begin position="102"/>
        <end position="112"/>
    </location>
</feature>
<proteinExistence type="predicted"/>
<evidence type="ECO:0000313" key="2">
    <source>
        <dbReference type="EMBL" id="SPT52440.1"/>
    </source>
</evidence>
<dbReference type="PANTHER" id="PTHR10151">
    <property type="entry name" value="ECTONUCLEOTIDE PYROPHOSPHATASE/PHOSPHODIESTERASE"/>
    <property type="match status" value="1"/>
</dbReference>
<dbReference type="InterPro" id="IPR002591">
    <property type="entry name" value="Phosphodiest/P_Trfase"/>
</dbReference>
<sequence length="431" mass="45271">MKQVEAAPQLRELLGITAVAAGLQLAEPTPDPLTGASPLTHAEATRGASALGLLPDTEAVPGAVLVLVDGLGLAQLRERRGHAPTLRRLLNEAENAERSGQPGPTAQTCRPSTTAAAITTLGTGALPGMTGMVGYAVLHPGKRNQLTEQSAPHPGQLLGLISWEHTTLDPRSWQDVPTIFEGLQITPGAARSHQDGAATPLAVAVSPARFSGSGLTEAALRGASHHGTDRLESRAGAAARALRQGTPLVYLYVGELDHTGHQSGWTSQEWLAQLERLDRMLAELLRRVPRGTRILLTADHGMIDTKPSRRIDIAKTPTLAAGVAAVAGEPRCLHLYVPGGSKDAAVAVAERWRGELGERALWIGTQAQSAKQLGPLGARAQEVVGDVVVALAEDWVVVDSRVHSAQAMSLPGVHGSFTPAEMEIPLLRTIA</sequence>
<dbReference type="EMBL" id="UAPQ01000001">
    <property type="protein sequence ID" value="SPT52440.1"/>
    <property type="molecule type" value="Genomic_DNA"/>
</dbReference>
<dbReference type="PANTHER" id="PTHR10151:SF120">
    <property type="entry name" value="BIS(5'-ADENOSYL)-TRIPHOSPHATASE"/>
    <property type="match status" value="1"/>
</dbReference>
<dbReference type="RefSeq" id="WP_111835451.1">
    <property type="nucleotide sequence ID" value="NZ_UAPQ01000001.1"/>
</dbReference>
<accession>A0ABY1VK07</accession>
<organism evidence="2 3">
    <name type="scientific">Actinomyces bovis</name>
    <dbReference type="NCBI Taxonomy" id="1658"/>
    <lineage>
        <taxon>Bacteria</taxon>
        <taxon>Bacillati</taxon>
        <taxon>Actinomycetota</taxon>
        <taxon>Actinomycetes</taxon>
        <taxon>Actinomycetales</taxon>
        <taxon>Actinomycetaceae</taxon>
        <taxon>Actinomyces</taxon>
    </lineage>
</organism>
<evidence type="ECO:0000313" key="3">
    <source>
        <dbReference type="Proteomes" id="UP000250006"/>
    </source>
</evidence>